<dbReference type="AlphaFoldDB" id="A0A085W8I6"/>
<feature type="chain" id="PRO_5001799510" evidence="2">
    <location>
        <begin position="27"/>
        <end position="677"/>
    </location>
</feature>
<dbReference type="Proteomes" id="UP000028725">
    <property type="component" value="Unassembled WGS sequence"/>
</dbReference>
<reference evidence="3 4" key="1">
    <citation type="submission" date="2014-04" db="EMBL/GenBank/DDBJ databases">
        <title>Genome assembly of Hyalangium minutum DSM 14724.</title>
        <authorList>
            <person name="Sharma G."/>
            <person name="Subramanian S."/>
        </authorList>
    </citation>
    <scope>NUCLEOTIDE SEQUENCE [LARGE SCALE GENOMIC DNA]</scope>
    <source>
        <strain evidence="3 4">DSM 14724</strain>
    </source>
</reference>
<accession>A0A085W8I6</accession>
<name>A0A085W8I6_9BACT</name>
<feature type="signal peptide" evidence="2">
    <location>
        <begin position="1"/>
        <end position="26"/>
    </location>
</feature>
<feature type="region of interest" description="Disordered" evidence="1">
    <location>
        <begin position="600"/>
        <end position="644"/>
    </location>
</feature>
<protein>
    <submittedName>
        <fullName evidence="3">Uncharacterized protein</fullName>
    </submittedName>
</protein>
<feature type="compositionally biased region" description="Polar residues" evidence="1">
    <location>
        <begin position="621"/>
        <end position="630"/>
    </location>
</feature>
<proteinExistence type="predicted"/>
<organism evidence="3 4">
    <name type="scientific">Hyalangium minutum</name>
    <dbReference type="NCBI Taxonomy" id="394096"/>
    <lineage>
        <taxon>Bacteria</taxon>
        <taxon>Pseudomonadati</taxon>
        <taxon>Myxococcota</taxon>
        <taxon>Myxococcia</taxon>
        <taxon>Myxococcales</taxon>
        <taxon>Cystobacterineae</taxon>
        <taxon>Archangiaceae</taxon>
        <taxon>Hyalangium</taxon>
    </lineage>
</organism>
<sequence length="677" mass="73548">MRPAPLRRIPLLLLPLCLLASGVASAQIELRLDWPAQTLIESDFEILVSVQSVYQLSSMQAEFGGKVFPMPVDLRPRAILSIDGVPYGEHLLTVTARDIHGTEARVSRLLQVDRPPRLTISTPASGLVLQPSIRLTASCEDDHPQGCEVRANFEVVDPRGTPGTPLPGPPSLSAKGRLDQELCLAEYAGKWVRIRLRALSGSQSSSEVVRSIYVENSRRLVPVVSVPGSVIDFDAQRVLFVDEQRRARVLDRTSGQIDTLLENLQINSYICGLSCNRSYDIGHLMPGGAILGTRNMELLQVQDGQRSSLAEFSWNLYSPLSRYYRITGSHLAYFEANQRWGLLNFSTGTRTSLPSEFAANWLGEDGTLLGSTRNLLLRYRNEQVEQVFAEAEGTVKFPIAEGDDQVYLLEKPNQVSETVLLRAGQRHVLSDTPGSASFLLSKGWVAFTRLGGGVNQVWLRSPAGVEEQVSSWGLPSAPVMLGPDGTVVYVMNSQYYLAGPGSPSVPVAGTTANLLKWMEGRPHLVVTDTVFRMEREPSTEPLTCPPAPPSEPSEPSEPAEPPALETPKGGGCAAAGSGSAWMVALTLLFLMTRRAPSLQHARAARPGARGARLSGARNAATSMDQSTSSVRQRDRTRSSIRMVGSASYHETRAWKCASTELCHVSSRDIAGTSAPGT</sequence>
<dbReference type="RefSeq" id="WP_157232292.1">
    <property type="nucleotide sequence ID" value="NZ_JMCB01000015.1"/>
</dbReference>
<gene>
    <name evidence="3" type="ORF">DB31_2411</name>
</gene>
<dbReference type="EMBL" id="JMCB01000015">
    <property type="protein sequence ID" value="KFE63999.1"/>
    <property type="molecule type" value="Genomic_DNA"/>
</dbReference>
<evidence type="ECO:0000313" key="3">
    <source>
        <dbReference type="EMBL" id="KFE63999.1"/>
    </source>
</evidence>
<feature type="compositionally biased region" description="Low complexity" evidence="1">
    <location>
        <begin position="604"/>
        <end position="620"/>
    </location>
</feature>
<evidence type="ECO:0000313" key="4">
    <source>
        <dbReference type="Proteomes" id="UP000028725"/>
    </source>
</evidence>
<keyword evidence="4" id="KW-1185">Reference proteome</keyword>
<dbReference type="OrthoDB" id="5485554at2"/>
<feature type="compositionally biased region" description="Pro residues" evidence="1">
    <location>
        <begin position="543"/>
        <end position="552"/>
    </location>
</feature>
<feature type="region of interest" description="Disordered" evidence="1">
    <location>
        <begin position="535"/>
        <end position="572"/>
    </location>
</feature>
<keyword evidence="2" id="KW-0732">Signal</keyword>
<comment type="caution">
    <text evidence="3">The sequence shown here is derived from an EMBL/GenBank/DDBJ whole genome shotgun (WGS) entry which is preliminary data.</text>
</comment>
<evidence type="ECO:0000256" key="2">
    <source>
        <dbReference type="SAM" id="SignalP"/>
    </source>
</evidence>
<dbReference type="STRING" id="394096.DB31_2411"/>
<evidence type="ECO:0000256" key="1">
    <source>
        <dbReference type="SAM" id="MobiDB-lite"/>
    </source>
</evidence>